<dbReference type="STRING" id="47864.GA0070560_1217"/>
<dbReference type="Proteomes" id="UP000199408">
    <property type="component" value="Unassembled WGS sequence"/>
</dbReference>
<name>A0A1C5J3H1_9ACTN</name>
<sequence length="48" mass="5311">MAAAEVDRRRVLAHRAVAQQLDRSIEIEVETVRAGRGATRVAVRTEPV</sequence>
<accession>A0A1C5J3H1</accession>
<evidence type="ECO:0000313" key="2">
    <source>
        <dbReference type="Proteomes" id="UP000199408"/>
    </source>
</evidence>
<gene>
    <name evidence="1" type="ORF">GA0070560_1217</name>
</gene>
<reference evidence="2" key="1">
    <citation type="submission" date="2016-06" db="EMBL/GenBank/DDBJ databases">
        <authorList>
            <person name="Varghese N."/>
        </authorList>
    </citation>
    <scope>NUCLEOTIDE SEQUENCE [LARGE SCALE GENOMIC DNA]</scope>
    <source>
        <strain evidence="2">DSM 43171</strain>
    </source>
</reference>
<protein>
    <submittedName>
        <fullName evidence="1">Uncharacterized protein</fullName>
    </submittedName>
</protein>
<dbReference type="AlphaFoldDB" id="A0A1C5J3H1"/>
<dbReference type="RefSeq" id="WP_170839529.1">
    <property type="nucleotide sequence ID" value="NZ_FMDN01000021.1"/>
</dbReference>
<proteinExistence type="predicted"/>
<dbReference type="EMBL" id="FMDN01000021">
    <property type="protein sequence ID" value="SCG65065.1"/>
    <property type="molecule type" value="Genomic_DNA"/>
</dbReference>
<keyword evidence="2" id="KW-1185">Reference proteome</keyword>
<evidence type="ECO:0000313" key="1">
    <source>
        <dbReference type="EMBL" id="SCG65065.1"/>
    </source>
</evidence>
<organism evidence="1 2">
    <name type="scientific">Micromonospora halophytica</name>
    <dbReference type="NCBI Taxonomy" id="47864"/>
    <lineage>
        <taxon>Bacteria</taxon>
        <taxon>Bacillati</taxon>
        <taxon>Actinomycetota</taxon>
        <taxon>Actinomycetes</taxon>
        <taxon>Micromonosporales</taxon>
        <taxon>Micromonosporaceae</taxon>
        <taxon>Micromonospora</taxon>
    </lineage>
</organism>